<name>W4GHX6_APHAT</name>
<proteinExistence type="predicted"/>
<dbReference type="PANTHER" id="PTHR44998:SF1">
    <property type="entry name" value="UDP-N-ACETYLGLUCOSAMINE--PEPTIDE N-ACETYLGLUCOSAMINYLTRANSFERASE 110 KDA SUBUNIT"/>
    <property type="match status" value="1"/>
</dbReference>
<dbReference type="GO" id="GO:0006493">
    <property type="term" value="P:protein O-linked glycosylation"/>
    <property type="evidence" value="ECO:0007669"/>
    <property type="project" value="TreeGrafter"/>
</dbReference>
<organism evidence="7">
    <name type="scientific">Aphanomyces astaci</name>
    <name type="common">Crayfish plague agent</name>
    <dbReference type="NCBI Taxonomy" id="112090"/>
    <lineage>
        <taxon>Eukaryota</taxon>
        <taxon>Sar</taxon>
        <taxon>Stramenopiles</taxon>
        <taxon>Oomycota</taxon>
        <taxon>Saprolegniomycetes</taxon>
        <taxon>Saprolegniales</taxon>
        <taxon>Verrucalvaceae</taxon>
        <taxon>Aphanomyces</taxon>
    </lineage>
</organism>
<evidence type="ECO:0000256" key="2">
    <source>
        <dbReference type="ARBA" id="ARBA00022679"/>
    </source>
</evidence>
<dbReference type="SUPFAM" id="SSF53756">
    <property type="entry name" value="UDP-Glycosyltransferase/glycogen phosphorylase"/>
    <property type="match status" value="1"/>
</dbReference>
<evidence type="ECO:0000256" key="1">
    <source>
        <dbReference type="ARBA" id="ARBA00004922"/>
    </source>
</evidence>
<evidence type="ECO:0000256" key="5">
    <source>
        <dbReference type="SAM" id="SignalP"/>
    </source>
</evidence>
<feature type="chain" id="PRO_5004842469" description="O-GlcNAc transferase C-terminal domain-containing protein" evidence="5">
    <location>
        <begin position="21"/>
        <end position="951"/>
    </location>
</feature>
<evidence type="ECO:0000256" key="3">
    <source>
        <dbReference type="ARBA" id="ARBA00022737"/>
    </source>
</evidence>
<dbReference type="InterPro" id="IPR029489">
    <property type="entry name" value="OGT/SEC/SPY_C"/>
</dbReference>
<dbReference type="AlphaFoldDB" id="W4GHX6"/>
<keyword evidence="4" id="KW-0802">TPR repeat</keyword>
<evidence type="ECO:0000313" key="7">
    <source>
        <dbReference type="EMBL" id="ETV78906.1"/>
    </source>
</evidence>
<accession>W4GHX6</accession>
<feature type="non-terminal residue" evidence="7">
    <location>
        <position position="1"/>
    </location>
</feature>
<keyword evidence="3" id="KW-0677">Repeat</keyword>
<gene>
    <name evidence="7" type="ORF">H257_07704</name>
</gene>
<sequence length="951" mass="104936">MKPPMRLLVLVALHLVPTWCRRGHRPIVQPDGNNGGCMLAFGIDGLQMPCQVADFGGFVRPSVSQPVRVVLADPLHACPSSSSNVVPSINADDEPTDVLVVVVRGDCSFVDKMEYVERWGGRYMVLVNSDNTFLRMQTPQWVESGTVAVAVRQNDGVRLIDLARNSTTLSFLSPLFTITLQPNVLQCLHRIEALLAINAPRTAVDTFALCAPHATITSVVSKFPPRLDQTPSPNEEYAGFYNQVASLFRQSPFHSTDFVRHVLLESSYFAVYYAASATALQYHNLGTASLLTGHFHMAASNFVLTSTANSVTTCDAALAFFLAGDYIPAHKWYSQCNIGLLPLLSTQRLNMLTYCSSAASSTHSYDVPAASLRSLFASPLTPSDVACLVAATTADTQPSNATCCSPRWDVHMGVTLHFDSVFVQNLYETITLMGVFLDELGAFHESLVHFGHGLRLCGKASGLHIRMATSVPIVFDSKVDMDTFILDFPRRVLSLDMLGVSHDVARYNRPEFAGHLQWTITPPTMFVGYQGVDVAPLQAAVATMYDRLYPVLSRPLDSLPPPPLQIPNKTTVGFVSSWFRTHSVGKLIQRVIESLDRDRFEVVVFAASHFFPLKGDDDPITTAIERAANRFVQLPSDQEMAMHVLLREDLDVLVYPEVGMDAWVYFLAGRRLARVQCMFWGHPITTGLSTIDYFIASEYFFSDFYDAGGQPNPHSDYHMYGGASYSEQLVLFADLSTYFPPPAAAVPPDPSSSVRAMLHLPPSPSRIYLCPQTLMKLHVDFDAAILGILDRDPGGTIVLLYSNKQVLWKDQVHRRLRQSTLGRRVVFIETMPYAMFMQLLAAVDVMVDPFPFGGGVTTLDALAVGLPVITLPSRQTVLQLAAGFYRYMSVSDSLVAASVDEFVTFAVAMATNATLKGATQAAIRHRYHVLFHDDNSSKTHTEWNTFLANIT</sequence>
<protein>
    <recommendedName>
        <fullName evidence="6">O-GlcNAc transferase C-terminal domain-containing protein</fullName>
    </recommendedName>
</protein>
<dbReference type="Gene3D" id="3.40.50.11380">
    <property type="match status" value="1"/>
</dbReference>
<keyword evidence="2" id="KW-0808">Transferase</keyword>
<evidence type="ECO:0000259" key="6">
    <source>
        <dbReference type="Pfam" id="PF13844"/>
    </source>
</evidence>
<dbReference type="EMBL" id="KI913129">
    <property type="protein sequence ID" value="ETV78906.1"/>
    <property type="molecule type" value="Genomic_DNA"/>
</dbReference>
<dbReference type="Gene3D" id="3.50.30.30">
    <property type="match status" value="1"/>
</dbReference>
<evidence type="ECO:0000256" key="4">
    <source>
        <dbReference type="ARBA" id="ARBA00022803"/>
    </source>
</evidence>
<dbReference type="Gene3D" id="3.40.50.2000">
    <property type="entry name" value="Glycogen Phosphorylase B"/>
    <property type="match status" value="1"/>
</dbReference>
<dbReference type="Pfam" id="PF13844">
    <property type="entry name" value="Glyco_transf_41"/>
    <property type="match status" value="1"/>
</dbReference>
<comment type="pathway">
    <text evidence="1">Protein modification; protein glycosylation.</text>
</comment>
<feature type="signal peptide" evidence="5">
    <location>
        <begin position="1"/>
        <end position="20"/>
    </location>
</feature>
<dbReference type="VEuPathDB" id="FungiDB:H257_07704"/>
<dbReference type="STRING" id="112090.W4GHX6"/>
<dbReference type="GeneID" id="20809700"/>
<reference evidence="7" key="1">
    <citation type="submission" date="2013-12" db="EMBL/GenBank/DDBJ databases">
        <title>The Genome Sequence of Aphanomyces astaci APO3.</title>
        <authorList>
            <consortium name="The Broad Institute Genomics Platform"/>
            <person name="Russ C."/>
            <person name="Tyler B."/>
            <person name="van West P."/>
            <person name="Dieguez-Uribeondo J."/>
            <person name="Young S.K."/>
            <person name="Zeng Q."/>
            <person name="Gargeya S."/>
            <person name="Fitzgerald M."/>
            <person name="Abouelleil A."/>
            <person name="Alvarado L."/>
            <person name="Chapman S.B."/>
            <person name="Gainer-Dewar J."/>
            <person name="Goldberg J."/>
            <person name="Griggs A."/>
            <person name="Gujja S."/>
            <person name="Hansen M."/>
            <person name="Howarth C."/>
            <person name="Imamovic A."/>
            <person name="Ireland A."/>
            <person name="Larimer J."/>
            <person name="McCowan C."/>
            <person name="Murphy C."/>
            <person name="Pearson M."/>
            <person name="Poon T.W."/>
            <person name="Priest M."/>
            <person name="Roberts A."/>
            <person name="Saif S."/>
            <person name="Shea T."/>
            <person name="Sykes S."/>
            <person name="Wortman J."/>
            <person name="Nusbaum C."/>
            <person name="Birren B."/>
        </authorList>
    </citation>
    <scope>NUCLEOTIDE SEQUENCE [LARGE SCALE GENOMIC DNA]</scope>
    <source>
        <strain evidence="7">APO3</strain>
    </source>
</reference>
<dbReference type="PANTHER" id="PTHR44998">
    <property type="match status" value="1"/>
</dbReference>
<feature type="domain" description="O-GlcNAc transferase C-terminal" evidence="6">
    <location>
        <begin position="568"/>
        <end position="697"/>
    </location>
</feature>
<dbReference type="OrthoDB" id="9991317at2759"/>
<dbReference type="GO" id="GO:0016757">
    <property type="term" value="F:glycosyltransferase activity"/>
    <property type="evidence" value="ECO:0007669"/>
    <property type="project" value="TreeGrafter"/>
</dbReference>
<keyword evidence="5" id="KW-0732">Signal</keyword>
<dbReference type="RefSeq" id="XP_009831625.1">
    <property type="nucleotide sequence ID" value="XM_009833323.1"/>
</dbReference>